<dbReference type="NCBIfam" id="TIGR00831">
    <property type="entry name" value="a_cpa1"/>
    <property type="match status" value="1"/>
</dbReference>
<feature type="transmembrane region" description="Helical" evidence="10">
    <location>
        <begin position="60"/>
        <end position="79"/>
    </location>
</feature>
<dbReference type="PANTHER" id="PTHR10110">
    <property type="entry name" value="SODIUM/HYDROGEN EXCHANGER"/>
    <property type="match status" value="1"/>
</dbReference>
<feature type="transmembrane region" description="Helical" evidence="10">
    <location>
        <begin position="308"/>
        <end position="328"/>
    </location>
</feature>
<keyword evidence="6 10" id="KW-0915">Sodium</keyword>
<keyword evidence="8 10" id="KW-0472">Membrane</keyword>
<dbReference type="GO" id="GO:0098719">
    <property type="term" value="P:sodium ion import across plasma membrane"/>
    <property type="evidence" value="ECO:0007669"/>
    <property type="project" value="TreeGrafter"/>
</dbReference>
<evidence type="ECO:0000313" key="12">
    <source>
        <dbReference type="EMBL" id="RZU39919.1"/>
    </source>
</evidence>
<dbReference type="EMBL" id="SHKW01000001">
    <property type="protein sequence ID" value="RZU39919.1"/>
    <property type="molecule type" value="Genomic_DNA"/>
</dbReference>
<evidence type="ECO:0000313" key="13">
    <source>
        <dbReference type="Proteomes" id="UP000292958"/>
    </source>
</evidence>
<organism evidence="12 13">
    <name type="scientific">Edaphobacter modestus</name>
    <dbReference type="NCBI Taxonomy" id="388466"/>
    <lineage>
        <taxon>Bacteria</taxon>
        <taxon>Pseudomonadati</taxon>
        <taxon>Acidobacteriota</taxon>
        <taxon>Terriglobia</taxon>
        <taxon>Terriglobales</taxon>
        <taxon>Acidobacteriaceae</taxon>
        <taxon>Edaphobacter</taxon>
    </lineage>
</organism>
<keyword evidence="4 10" id="KW-0812">Transmembrane</keyword>
<feature type="transmembrane region" description="Helical" evidence="10">
    <location>
        <begin position="190"/>
        <end position="211"/>
    </location>
</feature>
<feature type="transmembrane region" description="Helical" evidence="10">
    <location>
        <begin position="6"/>
        <end position="27"/>
    </location>
</feature>
<evidence type="ECO:0000256" key="8">
    <source>
        <dbReference type="ARBA" id="ARBA00023136"/>
    </source>
</evidence>
<dbReference type="GO" id="GO:0005886">
    <property type="term" value="C:plasma membrane"/>
    <property type="evidence" value="ECO:0007669"/>
    <property type="project" value="UniProtKB-SubCell"/>
</dbReference>
<feature type="transmembrane region" description="Helical" evidence="10">
    <location>
        <begin position="354"/>
        <end position="377"/>
    </location>
</feature>
<name>A0A4Q7YSP4_9BACT</name>
<evidence type="ECO:0000256" key="2">
    <source>
        <dbReference type="ARBA" id="ARBA00022448"/>
    </source>
</evidence>
<evidence type="ECO:0000256" key="6">
    <source>
        <dbReference type="ARBA" id="ARBA00023053"/>
    </source>
</evidence>
<evidence type="ECO:0000256" key="4">
    <source>
        <dbReference type="ARBA" id="ARBA00022692"/>
    </source>
</evidence>
<feature type="transmembrane region" description="Helical" evidence="10">
    <location>
        <begin position="86"/>
        <end position="106"/>
    </location>
</feature>
<evidence type="ECO:0000256" key="10">
    <source>
        <dbReference type="RuleBase" id="RU366002"/>
    </source>
</evidence>
<evidence type="ECO:0000256" key="7">
    <source>
        <dbReference type="ARBA" id="ARBA00023065"/>
    </source>
</evidence>
<dbReference type="AlphaFoldDB" id="A0A4Q7YSP4"/>
<keyword evidence="10" id="KW-0050">Antiport</keyword>
<evidence type="ECO:0000259" key="11">
    <source>
        <dbReference type="Pfam" id="PF00999"/>
    </source>
</evidence>
<dbReference type="Proteomes" id="UP000292958">
    <property type="component" value="Unassembled WGS sequence"/>
</dbReference>
<dbReference type="Gene3D" id="6.10.140.1330">
    <property type="match status" value="1"/>
</dbReference>
<evidence type="ECO:0000256" key="3">
    <source>
        <dbReference type="ARBA" id="ARBA00022475"/>
    </source>
</evidence>
<dbReference type="GO" id="GO:0015386">
    <property type="term" value="F:potassium:proton antiporter activity"/>
    <property type="evidence" value="ECO:0007669"/>
    <property type="project" value="TreeGrafter"/>
</dbReference>
<feature type="transmembrane region" description="Helical" evidence="10">
    <location>
        <begin position="389"/>
        <end position="413"/>
    </location>
</feature>
<evidence type="ECO:0000256" key="5">
    <source>
        <dbReference type="ARBA" id="ARBA00022989"/>
    </source>
</evidence>
<feature type="transmembrane region" description="Helical" evidence="10">
    <location>
        <begin position="274"/>
        <end position="296"/>
    </location>
</feature>
<feature type="transmembrane region" description="Helical" evidence="10">
    <location>
        <begin position="232"/>
        <end position="254"/>
    </location>
</feature>
<dbReference type="InterPro" id="IPR018422">
    <property type="entry name" value="Cation/H_exchanger_CPA1"/>
</dbReference>
<comment type="subcellular location">
    <subcellularLocation>
        <location evidence="1 10">Cell membrane</location>
        <topology evidence="1 10">Multi-pass membrane protein</topology>
    </subcellularLocation>
</comment>
<gene>
    <name evidence="12" type="ORF">BDD14_1321</name>
</gene>
<dbReference type="GO" id="GO:0015385">
    <property type="term" value="F:sodium:proton antiporter activity"/>
    <property type="evidence" value="ECO:0007669"/>
    <property type="project" value="InterPro"/>
</dbReference>
<keyword evidence="9 10" id="KW-0739">Sodium transport</keyword>
<keyword evidence="2 10" id="KW-0813">Transport</keyword>
<dbReference type="OrthoDB" id="9809206at2"/>
<dbReference type="GO" id="GO:0051453">
    <property type="term" value="P:regulation of intracellular pH"/>
    <property type="evidence" value="ECO:0007669"/>
    <property type="project" value="TreeGrafter"/>
</dbReference>
<keyword evidence="7 10" id="KW-0406">Ion transport</keyword>
<protein>
    <submittedName>
        <fullName evidence="12">Sodium/proton antiporter (CPA1 family)</fullName>
    </submittedName>
</protein>
<proteinExistence type="inferred from homology"/>
<dbReference type="InterPro" id="IPR006153">
    <property type="entry name" value="Cation/H_exchanger_TM"/>
</dbReference>
<evidence type="ECO:0000256" key="9">
    <source>
        <dbReference type="ARBA" id="ARBA00023201"/>
    </source>
</evidence>
<keyword evidence="5 10" id="KW-1133">Transmembrane helix</keyword>
<dbReference type="RefSeq" id="WP_130418063.1">
    <property type="nucleotide sequence ID" value="NZ_SHKW01000001.1"/>
</dbReference>
<sequence length="541" mass="59791">MNGASFQSALETFLLLLLAVVVFAGIARKFKLPYPIMLVIAGLVLSLVPGIPRISLQPDLVFLIFLPPLLYSAGWVLSWREFRDNFARIVTLAVGLVSFTIFLLVFAAGKKILPGFDWQSAVLLGAVVAATDAIAATSIARRVGLPRQIVDILEAESLVNDGTGLLALQFGMMLLLSGRTPTVIEGVGRLFFLTGGGILIGLVFGAAVSVLERWIDDGPIEIAISIFVPYAVYLAADGMHTSGVMAVIACSMYMSRASPTYMSPPVRLQAAAVWDLLTFVLNGIVFILIGLQLPFVMAEIHSLRPGVLLLYGALFSSGIIVVRMLWIYGETYLIYGYRKWFKKLAIKAPEPRKLFVLGWGGMRGVLSLAAAVSLPFVRSNGEPFQQRSMIVYLAFCVIVATLVVQGLTMPWVIRVLNLSNSNVSDKEEQYARRTLLEEALAYLNRRRSSERYEAGTLRDLMSNYQRRLDAMPIERPESYATASSRSERQVLVLEVLKVERQALLRLRDEGHISDEVVRSIQRELDLSESHVYTGSLFSVDF</sequence>
<comment type="function">
    <text evidence="10">Na(+)/H(+) antiporter that extrudes sodium in exchange for external protons.</text>
</comment>
<dbReference type="Pfam" id="PF00999">
    <property type="entry name" value="Na_H_Exchanger"/>
    <property type="match status" value="1"/>
</dbReference>
<comment type="similarity">
    <text evidence="10">Belongs to the monovalent cation:proton antiporter 1 (CPA1) transporter (TC 2.A.36) family.</text>
</comment>
<reference evidence="12 13" key="1">
    <citation type="submission" date="2019-02" db="EMBL/GenBank/DDBJ databases">
        <title>Genomic Encyclopedia of Archaeal and Bacterial Type Strains, Phase II (KMG-II): from individual species to whole genera.</title>
        <authorList>
            <person name="Goeker M."/>
        </authorList>
    </citation>
    <scope>NUCLEOTIDE SEQUENCE [LARGE SCALE GENOMIC DNA]</scope>
    <source>
        <strain evidence="12 13">DSM 18101</strain>
    </source>
</reference>
<feature type="transmembrane region" description="Helical" evidence="10">
    <location>
        <begin position="118"/>
        <end position="137"/>
    </location>
</feature>
<keyword evidence="3 10" id="KW-1003">Cell membrane</keyword>
<dbReference type="InterPro" id="IPR004705">
    <property type="entry name" value="Cation/H_exchanger_CPA1_bac"/>
</dbReference>
<dbReference type="PANTHER" id="PTHR10110:SF86">
    <property type="entry name" value="SODIUM_HYDROGEN EXCHANGER 7"/>
    <property type="match status" value="1"/>
</dbReference>
<evidence type="ECO:0000256" key="1">
    <source>
        <dbReference type="ARBA" id="ARBA00004651"/>
    </source>
</evidence>
<comment type="caution">
    <text evidence="12">The sequence shown here is derived from an EMBL/GenBank/DDBJ whole genome shotgun (WGS) entry which is preliminary data.</text>
</comment>
<feature type="transmembrane region" description="Helical" evidence="10">
    <location>
        <begin position="34"/>
        <end position="54"/>
    </location>
</feature>
<feature type="domain" description="Cation/H+ exchanger transmembrane" evidence="11">
    <location>
        <begin position="19"/>
        <end position="413"/>
    </location>
</feature>
<accession>A0A4Q7YSP4</accession>
<keyword evidence="13" id="KW-1185">Reference proteome</keyword>